<keyword evidence="15" id="KW-1185">Reference proteome</keyword>
<keyword evidence="7 10" id="KW-0333">Golgi apparatus</keyword>
<dbReference type="InterPro" id="IPR029446">
    <property type="entry name" value="COPB1_appendage_platform_dom"/>
</dbReference>
<keyword evidence="9 10" id="KW-0968">Cytoplasmic vesicle</keyword>
<dbReference type="AlphaFoldDB" id="A0AAW1NQN5"/>
<dbReference type="GO" id="GO:0005198">
    <property type="term" value="F:structural molecule activity"/>
    <property type="evidence" value="ECO:0007669"/>
    <property type="project" value="InterPro"/>
</dbReference>
<dbReference type="Gene3D" id="1.25.10.10">
    <property type="entry name" value="Leucine-rich Repeat Variant"/>
    <property type="match status" value="1"/>
</dbReference>
<comment type="subunit">
    <text evidence="10">Oligomeric complex that consists of at least the alpha, beta, beta', gamma, delta, epsilon and zeta subunits.</text>
</comment>
<sequence>MANLVERSCSMLVYNDKPSSAKEIKDSLESNDPLLKVQAMQKAIMMLLNGEALPALFITILQHVLPSQDHTVQKLLLLYLETIEKTDAQGKLLPEMILICQNLRNNLQHPNEYLRGVTLRFLCRIREEEILEPLIPSILACLDHRHSYVRRNAVLAVAALYRLPKGELLLQDAPDLIEKVLEGEQDLSTKRNAFQMLCMHDQARAVKYLLSQVDNVASWGDILQMAVLDLIRKVCRINPGEKAKYIKVILALLQSTSTAVVYECAVTLVSLSQAPTAIRAAANCYCQLLVSQSDNNVKLIVLDRLQELKERQREVMQEVLMDMLRALAAPNMDVRKKVLDIALDLINQRNIDEVVMVLKKEVMKTQSKELEKGAEYRQLLVQAIHSCAIKFPDVASTVVHLLMDFLGDVNVASALDVIFLMREIMETNPKLRPAVLERLLDSFYQIRAARVASCALWIIGEYCTSLTDIDGVLEVFKTALGPLPLVREAEGEEEATPTSLPTAIAAIHHRPMVLPDGSYATQTAMQEVAMPLVPGPSTANLRAMLLGGDFFLGAILAAALTKLVLRLRQLSAPASSLNKCTAQAMLWVAAIMRLGESSMMPHPPDDDSLERMLSCLQLLSTPDSVPDETWLTACRQSFTRMLADKQQREAAELQQLSVKAAAQPDELIDFSHLKARRGLTQLELEDEVASDLQRATGLADADSADASRLSRVLQLSGFADPVYAEAYVTVHQYDIVLDVTVINRTSETLQNLCLELATMGDLKLVERPQNYTLGPGAQKSIRANIKVSSTETGAIFGNLVYEGTGYADRAVVVLNDIHIDIMDYISPAVCTDVQFRSMWAEFEWENKVAINTSIPDVSSFLAHIVASTNMRCLTPPSALHGDCGYLAANLYAKSVFGEDALVNVSAEQQGDGKIAGYIRIRSKTQGIALSLGDKLILKQKG</sequence>
<keyword evidence="4" id="KW-0677">Repeat</keyword>
<feature type="domain" description="Coatomer beta subunit appendage platform" evidence="13">
    <location>
        <begin position="808"/>
        <end position="935"/>
    </location>
</feature>
<protein>
    <recommendedName>
        <fullName evidence="10">Coatomer subunit beta</fullName>
    </recommendedName>
    <alternativeName>
        <fullName evidence="10">Beta-coat protein</fullName>
    </alternativeName>
</protein>
<evidence type="ECO:0000256" key="7">
    <source>
        <dbReference type="ARBA" id="ARBA00023034"/>
    </source>
</evidence>
<dbReference type="GO" id="GO:0006888">
    <property type="term" value="P:endoplasmic reticulum to Golgi vesicle-mediated transport"/>
    <property type="evidence" value="ECO:0007669"/>
    <property type="project" value="TreeGrafter"/>
</dbReference>
<evidence type="ECO:0000256" key="8">
    <source>
        <dbReference type="ARBA" id="ARBA00023136"/>
    </source>
</evidence>
<feature type="domain" description="Coatomer beta subunit C-terminal" evidence="12">
    <location>
        <begin position="664"/>
        <end position="802"/>
    </location>
</feature>
<name>A0AAW1NQN5_9CHLO</name>
<feature type="domain" description="Clathrin/coatomer adaptor adaptin-like N-terminal" evidence="11">
    <location>
        <begin position="20"/>
        <end position="475"/>
    </location>
</feature>
<dbReference type="Proteomes" id="UP001465755">
    <property type="component" value="Unassembled WGS sequence"/>
</dbReference>
<dbReference type="GO" id="GO:0006886">
    <property type="term" value="P:intracellular protein transport"/>
    <property type="evidence" value="ECO:0007669"/>
    <property type="project" value="InterPro"/>
</dbReference>
<evidence type="ECO:0000313" key="14">
    <source>
        <dbReference type="EMBL" id="KAK9790547.1"/>
    </source>
</evidence>
<keyword evidence="3 10" id="KW-0963">Cytoplasm</keyword>
<comment type="subcellular location">
    <subcellularLocation>
        <location evidence="10">Cytoplasm</location>
    </subcellularLocation>
    <subcellularLocation>
        <location evidence="1 10">Golgi apparatus membrane</location>
        <topology evidence="1 10">Peripheral membrane protein</topology>
        <orientation evidence="1 10">Cytoplasmic side</orientation>
    </subcellularLocation>
    <subcellularLocation>
        <location evidence="10">Cytoplasmic vesicle</location>
        <location evidence="10">COPI-coated vesicle membrane</location>
        <topology evidence="10">Peripheral membrane protein</topology>
        <orientation evidence="10">Cytoplasmic side</orientation>
    </subcellularLocation>
</comment>
<organism evidence="14 15">
    <name type="scientific">Symbiochloris irregularis</name>
    <dbReference type="NCBI Taxonomy" id="706552"/>
    <lineage>
        <taxon>Eukaryota</taxon>
        <taxon>Viridiplantae</taxon>
        <taxon>Chlorophyta</taxon>
        <taxon>core chlorophytes</taxon>
        <taxon>Trebouxiophyceae</taxon>
        <taxon>Trebouxiales</taxon>
        <taxon>Trebouxiaceae</taxon>
        <taxon>Symbiochloris</taxon>
    </lineage>
</organism>
<evidence type="ECO:0000259" key="13">
    <source>
        <dbReference type="Pfam" id="PF14806"/>
    </source>
</evidence>
<keyword evidence="5 10" id="KW-0931">ER-Golgi transport</keyword>
<evidence type="ECO:0000256" key="1">
    <source>
        <dbReference type="ARBA" id="ARBA00004255"/>
    </source>
</evidence>
<keyword evidence="6 10" id="KW-0653">Protein transport</keyword>
<evidence type="ECO:0000256" key="9">
    <source>
        <dbReference type="ARBA" id="ARBA00023329"/>
    </source>
</evidence>
<dbReference type="InterPro" id="IPR016460">
    <property type="entry name" value="COPB1"/>
</dbReference>
<dbReference type="InterPro" id="IPR002553">
    <property type="entry name" value="Clathrin/coatomer_adapt-like_N"/>
</dbReference>
<dbReference type="GO" id="GO:0000139">
    <property type="term" value="C:Golgi membrane"/>
    <property type="evidence" value="ECO:0007669"/>
    <property type="project" value="UniProtKB-SubCell"/>
</dbReference>
<dbReference type="GO" id="GO:0006891">
    <property type="term" value="P:intra-Golgi vesicle-mediated transport"/>
    <property type="evidence" value="ECO:0007669"/>
    <property type="project" value="TreeGrafter"/>
</dbReference>
<evidence type="ECO:0000256" key="4">
    <source>
        <dbReference type="ARBA" id="ARBA00022737"/>
    </source>
</evidence>
<evidence type="ECO:0000259" key="12">
    <source>
        <dbReference type="Pfam" id="PF07718"/>
    </source>
</evidence>
<dbReference type="EMBL" id="JALJOQ010000191">
    <property type="protein sequence ID" value="KAK9790547.1"/>
    <property type="molecule type" value="Genomic_DNA"/>
</dbReference>
<comment type="caution">
    <text evidence="14">The sequence shown here is derived from an EMBL/GenBank/DDBJ whole genome shotgun (WGS) entry which is preliminary data.</text>
</comment>
<dbReference type="Pfam" id="PF14806">
    <property type="entry name" value="Coatomer_b_Cpla"/>
    <property type="match status" value="1"/>
</dbReference>
<dbReference type="Pfam" id="PF01602">
    <property type="entry name" value="Adaptin_N"/>
    <property type="match status" value="1"/>
</dbReference>
<evidence type="ECO:0000259" key="11">
    <source>
        <dbReference type="Pfam" id="PF01602"/>
    </source>
</evidence>
<gene>
    <name evidence="14" type="ORF">WJX73_010116</name>
</gene>
<dbReference type="InterPro" id="IPR011989">
    <property type="entry name" value="ARM-like"/>
</dbReference>
<dbReference type="InterPro" id="IPR011710">
    <property type="entry name" value="Coatomer_bsu_C"/>
</dbReference>
<comment type="function">
    <text evidence="10">The coatomer is a cytosolic protein complex that binds to dilysine motifs and reversibly associates with Golgi non-clathrin-coated vesicles, which further mediate biosynthetic protein transport from the ER, via the Golgi up to the trans Golgi network. Coatomer complex is required for budding from Golgi membranes, and is essential for the retrograde Golgi-to-ER transport of dilysine-tagged proteins.</text>
</comment>
<evidence type="ECO:0000256" key="6">
    <source>
        <dbReference type="ARBA" id="ARBA00022927"/>
    </source>
</evidence>
<dbReference type="InterPro" id="IPR016024">
    <property type="entry name" value="ARM-type_fold"/>
</dbReference>
<dbReference type="PANTHER" id="PTHR10635:SF0">
    <property type="entry name" value="COATOMER SUBUNIT BETA"/>
    <property type="match status" value="1"/>
</dbReference>
<evidence type="ECO:0000256" key="2">
    <source>
        <dbReference type="ARBA" id="ARBA00022448"/>
    </source>
</evidence>
<reference evidence="14 15" key="1">
    <citation type="journal article" date="2024" name="Nat. Commun.">
        <title>Phylogenomics reveals the evolutionary origins of lichenization in chlorophyte algae.</title>
        <authorList>
            <person name="Puginier C."/>
            <person name="Libourel C."/>
            <person name="Otte J."/>
            <person name="Skaloud P."/>
            <person name="Haon M."/>
            <person name="Grisel S."/>
            <person name="Petersen M."/>
            <person name="Berrin J.G."/>
            <person name="Delaux P.M."/>
            <person name="Dal Grande F."/>
            <person name="Keller J."/>
        </authorList>
    </citation>
    <scope>NUCLEOTIDE SEQUENCE [LARGE SCALE GENOMIC DNA]</scope>
    <source>
        <strain evidence="14 15">SAG 2036</strain>
    </source>
</reference>
<accession>A0AAW1NQN5</accession>
<proteinExistence type="predicted"/>
<dbReference type="SUPFAM" id="SSF48371">
    <property type="entry name" value="ARM repeat"/>
    <property type="match status" value="1"/>
</dbReference>
<dbReference type="PANTHER" id="PTHR10635">
    <property type="entry name" value="COATOMER SUBUNIT BETA"/>
    <property type="match status" value="1"/>
</dbReference>
<evidence type="ECO:0000256" key="5">
    <source>
        <dbReference type="ARBA" id="ARBA00022892"/>
    </source>
</evidence>
<evidence type="ECO:0000256" key="10">
    <source>
        <dbReference type="PIRNR" id="PIRNR005727"/>
    </source>
</evidence>
<evidence type="ECO:0000256" key="3">
    <source>
        <dbReference type="ARBA" id="ARBA00022490"/>
    </source>
</evidence>
<keyword evidence="2 10" id="KW-0813">Transport</keyword>
<evidence type="ECO:0000313" key="15">
    <source>
        <dbReference type="Proteomes" id="UP001465755"/>
    </source>
</evidence>
<dbReference type="GO" id="GO:0030126">
    <property type="term" value="C:COPI vesicle coat"/>
    <property type="evidence" value="ECO:0007669"/>
    <property type="project" value="InterPro"/>
</dbReference>
<dbReference type="PIRSF" id="PIRSF005727">
    <property type="entry name" value="Coatomer_beta_subunit"/>
    <property type="match status" value="1"/>
</dbReference>
<dbReference type="Pfam" id="PF07718">
    <property type="entry name" value="Coatamer_beta_C"/>
    <property type="match status" value="1"/>
</dbReference>
<keyword evidence="8 10" id="KW-0472">Membrane</keyword>